<dbReference type="EMBL" id="HBUE01019471">
    <property type="protein sequence ID" value="CAG6451892.1"/>
    <property type="molecule type" value="Transcribed_RNA"/>
</dbReference>
<sequence>MLRYRYQQRDQHQEHDYHRRESSSAAASFMEPEIFVQRLTIDRQSTVTALAKNDYAGIEGRGLDSEAKERVKLLREEDQRSEMKYMHVAARKLQELEQKQMHNRDEDGGPGSSPAKLIYLRGSVS</sequence>
<dbReference type="EMBL" id="HBUE01019470">
    <property type="protein sequence ID" value="CAG6451891.1"/>
    <property type="molecule type" value="Transcribed_RNA"/>
</dbReference>
<reference evidence="2" key="1">
    <citation type="submission" date="2021-05" db="EMBL/GenBank/DDBJ databases">
        <authorList>
            <person name="Alioto T."/>
            <person name="Alioto T."/>
            <person name="Gomez Garrido J."/>
        </authorList>
    </citation>
    <scope>NUCLEOTIDE SEQUENCE</scope>
</reference>
<dbReference type="EMBL" id="HBUE01019476">
    <property type="protein sequence ID" value="CAG6451897.1"/>
    <property type="molecule type" value="Transcribed_RNA"/>
</dbReference>
<dbReference type="EMBL" id="HBUE01019468">
    <property type="protein sequence ID" value="CAG6451889.1"/>
    <property type="molecule type" value="Transcribed_RNA"/>
</dbReference>
<feature type="region of interest" description="Disordered" evidence="1">
    <location>
        <begin position="1"/>
        <end position="25"/>
    </location>
</feature>
<dbReference type="EMBL" id="HBUE01347956">
    <property type="protein sequence ID" value="CAG6601697.1"/>
    <property type="molecule type" value="Transcribed_RNA"/>
</dbReference>
<organism evidence="2">
    <name type="scientific">Culex pipiens</name>
    <name type="common">House mosquito</name>
    <dbReference type="NCBI Taxonomy" id="7175"/>
    <lineage>
        <taxon>Eukaryota</taxon>
        <taxon>Metazoa</taxon>
        <taxon>Ecdysozoa</taxon>
        <taxon>Arthropoda</taxon>
        <taxon>Hexapoda</taxon>
        <taxon>Insecta</taxon>
        <taxon>Pterygota</taxon>
        <taxon>Neoptera</taxon>
        <taxon>Endopterygota</taxon>
        <taxon>Diptera</taxon>
        <taxon>Nematocera</taxon>
        <taxon>Culicoidea</taxon>
        <taxon>Culicidae</taxon>
        <taxon>Culicinae</taxon>
        <taxon>Culicini</taxon>
        <taxon>Culex</taxon>
        <taxon>Culex</taxon>
    </lineage>
</organism>
<proteinExistence type="predicted"/>
<dbReference type="EMBL" id="HBUE01240909">
    <property type="protein sequence ID" value="CAG6549426.1"/>
    <property type="molecule type" value="Transcribed_RNA"/>
</dbReference>
<dbReference type="EMBL" id="HBUE01019469">
    <property type="protein sequence ID" value="CAG6451890.1"/>
    <property type="molecule type" value="Transcribed_RNA"/>
</dbReference>
<feature type="compositionally biased region" description="Basic and acidic residues" evidence="1">
    <location>
        <begin position="97"/>
        <end position="107"/>
    </location>
</feature>
<feature type="compositionally biased region" description="Basic and acidic residues" evidence="1">
    <location>
        <begin position="7"/>
        <end position="22"/>
    </location>
</feature>
<dbReference type="EMBL" id="HBUE01240908">
    <property type="protein sequence ID" value="CAG6549424.1"/>
    <property type="molecule type" value="Transcribed_RNA"/>
</dbReference>
<dbReference type="EMBL" id="HBUE01019474">
    <property type="protein sequence ID" value="CAG6451895.1"/>
    <property type="molecule type" value="Transcribed_RNA"/>
</dbReference>
<feature type="region of interest" description="Disordered" evidence="1">
    <location>
        <begin position="97"/>
        <end position="125"/>
    </location>
</feature>
<dbReference type="EMBL" id="HBUE01019472">
    <property type="protein sequence ID" value="CAG6451893.1"/>
    <property type="molecule type" value="Transcribed_RNA"/>
</dbReference>
<dbReference type="AlphaFoldDB" id="A0A8D8IA38"/>
<evidence type="ECO:0000313" key="2">
    <source>
        <dbReference type="EMBL" id="CAG6549424.1"/>
    </source>
</evidence>
<evidence type="ECO:0000256" key="1">
    <source>
        <dbReference type="SAM" id="MobiDB-lite"/>
    </source>
</evidence>
<accession>A0A8D8IA38</accession>
<dbReference type="EMBL" id="HBUE01019473">
    <property type="protein sequence ID" value="CAG6451894.1"/>
    <property type="molecule type" value="Transcribed_RNA"/>
</dbReference>
<dbReference type="EMBL" id="HBUE01019475">
    <property type="protein sequence ID" value="CAG6451896.1"/>
    <property type="molecule type" value="Transcribed_RNA"/>
</dbReference>
<name>A0A8D8IA38_CULPI</name>
<dbReference type="EMBL" id="HBUE01347955">
    <property type="protein sequence ID" value="CAG6601695.1"/>
    <property type="molecule type" value="Transcribed_RNA"/>
</dbReference>
<protein>
    <submittedName>
        <fullName evidence="2">(northern house mosquito) hypothetical protein</fullName>
    </submittedName>
</protein>